<dbReference type="AlphaFoldDB" id="A0A9D4D134"/>
<keyword evidence="2" id="KW-1185">Reference proteome</keyword>
<reference evidence="1" key="1">
    <citation type="journal article" date="2019" name="bioRxiv">
        <title>The Genome of the Zebra Mussel, Dreissena polymorpha: A Resource for Invasive Species Research.</title>
        <authorList>
            <person name="McCartney M.A."/>
            <person name="Auch B."/>
            <person name="Kono T."/>
            <person name="Mallez S."/>
            <person name="Zhang Y."/>
            <person name="Obille A."/>
            <person name="Becker A."/>
            <person name="Abrahante J.E."/>
            <person name="Garbe J."/>
            <person name="Badalamenti J.P."/>
            <person name="Herman A."/>
            <person name="Mangelson H."/>
            <person name="Liachko I."/>
            <person name="Sullivan S."/>
            <person name="Sone E.D."/>
            <person name="Koren S."/>
            <person name="Silverstein K.A.T."/>
            <person name="Beckman K.B."/>
            <person name="Gohl D.M."/>
        </authorList>
    </citation>
    <scope>NUCLEOTIDE SEQUENCE</scope>
    <source>
        <strain evidence="1">Duluth1</strain>
        <tissue evidence="1">Whole animal</tissue>
    </source>
</reference>
<proteinExistence type="predicted"/>
<evidence type="ECO:0000313" key="2">
    <source>
        <dbReference type="Proteomes" id="UP000828390"/>
    </source>
</evidence>
<evidence type="ECO:0000313" key="1">
    <source>
        <dbReference type="EMBL" id="KAH3736259.1"/>
    </source>
</evidence>
<comment type="caution">
    <text evidence="1">The sequence shown here is derived from an EMBL/GenBank/DDBJ whole genome shotgun (WGS) entry which is preliminary data.</text>
</comment>
<organism evidence="1 2">
    <name type="scientific">Dreissena polymorpha</name>
    <name type="common">Zebra mussel</name>
    <name type="synonym">Mytilus polymorpha</name>
    <dbReference type="NCBI Taxonomy" id="45954"/>
    <lineage>
        <taxon>Eukaryota</taxon>
        <taxon>Metazoa</taxon>
        <taxon>Spiralia</taxon>
        <taxon>Lophotrochozoa</taxon>
        <taxon>Mollusca</taxon>
        <taxon>Bivalvia</taxon>
        <taxon>Autobranchia</taxon>
        <taxon>Heteroconchia</taxon>
        <taxon>Euheterodonta</taxon>
        <taxon>Imparidentia</taxon>
        <taxon>Neoheterodontei</taxon>
        <taxon>Myida</taxon>
        <taxon>Dreissenoidea</taxon>
        <taxon>Dreissenidae</taxon>
        <taxon>Dreissena</taxon>
    </lineage>
</organism>
<reference evidence="1" key="2">
    <citation type="submission" date="2020-11" db="EMBL/GenBank/DDBJ databases">
        <authorList>
            <person name="McCartney M.A."/>
            <person name="Auch B."/>
            <person name="Kono T."/>
            <person name="Mallez S."/>
            <person name="Becker A."/>
            <person name="Gohl D.M."/>
            <person name="Silverstein K.A.T."/>
            <person name="Koren S."/>
            <person name="Bechman K.B."/>
            <person name="Herman A."/>
            <person name="Abrahante J.E."/>
            <person name="Garbe J."/>
        </authorList>
    </citation>
    <scope>NUCLEOTIDE SEQUENCE</scope>
    <source>
        <strain evidence="1">Duluth1</strain>
        <tissue evidence="1">Whole animal</tissue>
    </source>
</reference>
<gene>
    <name evidence="1" type="ORF">DPMN_042822</name>
</gene>
<sequence length="63" mass="7071">MDLLRFWTCSPQDLLRLLDLLSSWTCCACWTSPHGLAALVGLALLMDLLRLLDLLSSWTCFAS</sequence>
<dbReference type="Proteomes" id="UP000828390">
    <property type="component" value="Unassembled WGS sequence"/>
</dbReference>
<accession>A0A9D4D134</accession>
<protein>
    <submittedName>
        <fullName evidence="1">Uncharacterized protein</fullName>
    </submittedName>
</protein>
<dbReference type="EMBL" id="JAIWYP010000011">
    <property type="protein sequence ID" value="KAH3736259.1"/>
    <property type="molecule type" value="Genomic_DNA"/>
</dbReference>
<name>A0A9D4D134_DREPO</name>